<keyword evidence="2" id="KW-0479">Metal-binding</keyword>
<evidence type="ECO:0008006" key="7">
    <source>
        <dbReference type="Google" id="ProtNLM"/>
    </source>
</evidence>
<dbReference type="InterPro" id="IPR006439">
    <property type="entry name" value="HAD-SF_hydro_IA"/>
</dbReference>
<dbReference type="InterPro" id="IPR051400">
    <property type="entry name" value="HAD-like_hydrolase"/>
</dbReference>
<keyword evidence="3" id="KW-0378">Hydrolase</keyword>
<dbReference type="eggNOG" id="COG0637">
    <property type="taxonomic scope" value="Bacteria"/>
</dbReference>
<evidence type="ECO:0000256" key="2">
    <source>
        <dbReference type="ARBA" id="ARBA00022723"/>
    </source>
</evidence>
<evidence type="ECO:0000313" key="6">
    <source>
        <dbReference type="Proteomes" id="UP000018680"/>
    </source>
</evidence>
<dbReference type="Proteomes" id="UP000018680">
    <property type="component" value="Chromosome"/>
</dbReference>
<reference evidence="5 6" key="1">
    <citation type="journal article" date="2015" name="Stand. Genomic Sci.">
        <title>Complete genome sequence and description of Salinispira pacifica gen. nov., sp. nov., a novel spirochaete isolated form a hypersaline microbial mat.</title>
        <authorList>
            <person name="Ben Hania W."/>
            <person name="Joseph M."/>
            <person name="Schumann P."/>
            <person name="Bunk B."/>
            <person name="Fiebig A."/>
            <person name="Sproer C."/>
            <person name="Klenk H.P."/>
            <person name="Fardeau M.L."/>
            <person name="Spring S."/>
        </authorList>
    </citation>
    <scope>NUCLEOTIDE SEQUENCE [LARGE SCALE GENOMIC DNA]</scope>
    <source>
        <strain evidence="5 6">L21-RPul-D2</strain>
    </source>
</reference>
<dbReference type="PANTHER" id="PTHR46470">
    <property type="entry name" value="N-ACYLNEURAMINATE-9-PHOSPHATASE"/>
    <property type="match status" value="1"/>
</dbReference>
<sequence length="236" mass="26575">MKIFSIPRTIDLICFDIDSTLYTHVEYAAHQYDVLYAALSRHLGQDVEELRQEIEAWRKQQAGGSEGNKPSLGTAFTRFGADISLSIRWRSEFIRPEDFLNEDIRLRKTLEILASPEHRSPPADAPRGRGTGNGVEFAAVTNNPTDIARRTLRRLGVDKYFSRIVGLDTAGESKPRSRHYDIALKSTDPANSLAVGDRYHVDIQPALERNMGAVLVDGVEDVYHLPEAIEEAWRRG</sequence>
<dbReference type="Gene3D" id="1.10.150.520">
    <property type="match status" value="1"/>
</dbReference>
<dbReference type="Gene3D" id="3.40.50.1000">
    <property type="entry name" value="HAD superfamily/HAD-like"/>
    <property type="match status" value="1"/>
</dbReference>
<keyword evidence="6" id="KW-1185">Reference proteome</keyword>
<organism evidence="5 6">
    <name type="scientific">Salinispira pacifica</name>
    <dbReference type="NCBI Taxonomy" id="1307761"/>
    <lineage>
        <taxon>Bacteria</taxon>
        <taxon>Pseudomonadati</taxon>
        <taxon>Spirochaetota</taxon>
        <taxon>Spirochaetia</taxon>
        <taxon>Spirochaetales</taxon>
        <taxon>Spirochaetaceae</taxon>
        <taxon>Salinispira</taxon>
    </lineage>
</organism>
<gene>
    <name evidence="5" type="ORF">L21SP2_1685</name>
</gene>
<comment type="cofactor">
    <cofactor evidence="1">
        <name>Mg(2+)</name>
        <dbReference type="ChEBI" id="CHEBI:18420"/>
    </cofactor>
</comment>
<dbReference type="PANTHER" id="PTHR46470:SF2">
    <property type="entry name" value="GLYCERALDEHYDE 3-PHOSPHATE PHOSPHATASE"/>
    <property type="match status" value="1"/>
</dbReference>
<dbReference type="NCBIfam" id="TIGR01549">
    <property type="entry name" value="HAD-SF-IA-v1"/>
    <property type="match status" value="1"/>
</dbReference>
<dbReference type="GO" id="GO:0044281">
    <property type="term" value="P:small molecule metabolic process"/>
    <property type="evidence" value="ECO:0007669"/>
    <property type="project" value="UniProtKB-ARBA"/>
</dbReference>
<evidence type="ECO:0000256" key="1">
    <source>
        <dbReference type="ARBA" id="ARBA00001946"/>
    </source>
</evidence>
<dbReference type="HOGENOM" id="CLU_1282734_0_0_12"/>
<dbReference type="Pfam" id="PF00702">
    <property type="entry name" value="Hydrolase"/>
    <property type="match status" value="1"/>
</dbReference>
<evidence type="ECO:0000256" key="3">
    <source>
        <dbReference type="ARBA" id="ARBA00022801"/>
    </source>
</evidence>
<dbReference type="RefSeq" id="WP_024267987.1">
    <property type="nucleotide sequence ID" value="NC_023035.1"/>
</dbReference>
<keyword evidence="4" id="KW-0460">Magnesium</keyword>
<protein>
    <recommendedName>
        <fullName evidence="7">HAD family hydrolase</fullName>
    </recommendedName>
</protein>
<dbReference type="InterPro" id="IPR036412">
    <property type="entry name" value="HAD-like_sf"/>
</dbReference>
<proteinExistence type="predicted"/>
<dbReference type="EMBL" id="CP006939">
    <property type="protein sequence ID" value="AHC15068.1"/>
    <property type="molecule type" value="Genomic_DNA"/>
</dbReference>
<evidence type="ECO:0000256" key="4">
    <source>
        <dbReference type="ARBA" id="ARBA00022842"/>
    </source>
</evidence>
<dbReference type="SUPFAM" id="SSF56784">
    <property type="entry name" value="HAD-like"/>
    <property type="match status" value="1"/>
</dbReference>
<dbReference type="GO" id="GO:0046872">
    <property type="term" value="F:metal ion binding"/>
    <property type="evidence" value="ECO:0007669"/>
    <property type="project" value="UniProtKB-KW"/>
</dbReference>
<name>V5WH13_9SPIO</name>
<dbReference type="InterPro" id="IPR023214">
    <property type="entry name" value="HAD_sf"/>
</dbReference>
<dbReference type="STRING" id="1307761.L21SP2_1685"/>
<dbReference type="GO" id="GO:0016791">
    <property type="term" value="F:phosphatase activity"/>
    <property type="evidence" value="ECO:0007669"/>
    <property type="project" value="TreeGrafter"/>
</dbReference>
<evidence type="ECO:0000313" key="5">
    <source>
        <dbReference type="EMBL" id="AHC15068.1"/>
    </source>
</evidence>
<accession>V5WH13</accession>
<dbReference type="AlphaFoldDB" id="V5WH13"/>
<dbReference type="KEGG" id="slr:L21SP2_1685"/>